<dbReference type="EMBL" id="FP929138">
    <property type="protein sequence ID" value="CBY00950.1"/>
    <property type="molecule type" value="Genomic_DNA"/>
</dbReference>
<dbReference type="STRING" id="985895.E5ABA9"/>
<dbReference type="OrthoDB" id="3785477at2759"/>
<name>E5ABA9_LEPMJ</name>
<feature type="compositionally biased region" description="Pro residues" evidence="1">
    <location>
        <begin position="235"/>
        <end position="245"/>
    </location>
</feature>
<evidence type="ECO:0000313" key="2">
    <source>
        <dbReference type="EMBL" id="CBY00950.1"/>
    </source>
</evidence>
<dbReference type="VEuPathDB" id="FungiDB:LEMA_P020800.1"/>
<feature type="compositionally biased region" description="Basic residues" evidence="1">
    <location>
        <begin position="1"/>
        <end position="11"/>
    </location>
</feature>
<dbReference type="Proteomes" id="UP000002668">
    <property type="component" value="Genome"/>
</dbReference>
<feature type="compositionally biased region" description="Polar residues" evidence="1">
    <location>
        <begin position="192"/>
        <end position="208"/>
    </location>
</feature>
<dbReference type="OMA" id="MAHTELN"/>
<dbReference type="eggNOG" id="ENOG502T45M">
    <property type="taxonomic scope" value="Eukaryota"/>
</dbReference>
<feature type="region of interest" description="Disordered" evidence="1">
    <location>
        <begin position="108"/>
        <end position="291"/>
    </location>
</feature>
<sequence>MKKSLKNKASRFFRDGPSQDEKAAIASAADDNGGFDFDFGFDAGIQDQNAKSKGEFFFLYEDDKFDMSPAGSPGSDAAVSVPSGRETFHDHYADTTSFEDNTVGAFALPTAPLDPVRSSKPALNLPEVEPEKSKSRSSLTALKLKSSRFFRNTNYGSQSPPRPLSPQISVSPTPTEPELPRPIPAPVPTPRGSRSSFITTSKGRTISISRPMALQQPPHSPLPKHPATVPFTKPKGPPPPRPPRPTSIDQETLAFMRDATTRMALPFSPRASTSTASSTSPRTSTISCINSRLGLPDGYGTPRKNTLESPLAAQVPADPLKPLPVRDSDGSVKFSRFSEFIKAEREGYADAGAGDGGPIEQYDEGREGDWTLVKRTVQGPGDQPVDAKDEDELTTTTTMIMRAMKMKTMMIDDHNQHYQMEQ</sequence>
<dbReference type="AlphaFoldDB" id="E5ABA9"/>
<dbReference type="InParanoid" id="E5ABA9"/>
<feature type="compositionally biased region" description="Pro residues" evidence="1">
    <location>
        <begin position="174"/>
        <end position="189"/>
    </location>
</feature>
<accession>E5ABA9</accession>
<evidence type="ECO:0000313" key="3">
    <source>
        <dbReference type="Proteomes" id="UP000002668"/>
    </source>
</evidence>
<feature type="compositionally biased region" description="Polar residues" evidence="1">
    <location>
        <begin position="149"/>
        <end position="159"/>
    </location>
</feature>
<reference evidence="3" key="1">
    <citation type="journal article" date="2011" name="Nat. Commun.">
        <title>Effector diversification within compartments of the Leptosphaeria maculans genome affected by Repeat-Induced Point mutations.</title>
        <authorList>
            <person name="Rouxel T."/>
            <person name="Grandaubert J."/>
            <person name="Hane J.K."/>
            <person name="Hoede C."/>
            <person name="van de Wouw A.P."/>
            <person name="Couloux A."/>
            <person name="Dominguez V."/>
            <person name="Anthouard V."/>
            <person name="Bally P."/>
            <person name="Bourras S."/>
            <person name="Cozijnsen A.J."/>
            <person name="Ciuffetti L.M."/>
            <person name="Degrave A."/>
            <person name="Dilmaghani A."/>
            <person name="Duret L."/>
            <person name="Fudal I."/>
            <person name="Goodwin S.B."/>
            <person name="Gout L."/>
            <person name="Glaser N."/>
            <person name="Linglin J."/>
            <person name="Kema G.H.J."/>
            <person name="Lapalu N."/>
            <person name="Lawrence C.B."/>
            <person name="May K."/>
            <person name="Meyer M."/>
            <person name="Ollivier B."/>
            <person name="Poulain J."/>
            <person name="Schoch C.L."/>
            <person name="Simon A."/>
            <person name="Spatafora J.W."/>
            <person name="Stachowiak A."/>
            <person name="Turgeon B.G."/>
            <person name="Tyler B.M."/>
            <person name="Vincent D."/>
            <person name="Weissenbach J."/>
            <person name="Amselem J."/>
            <person name="Quesneville H."/>
            <person name="Oliver R.P."/>
            <person name="Wincker P."/>
            <person name="Balesdent M.-H."/>
            <person name="Howlett B.J."/>
        </authorList>
    </citation>
    <scope>NUCLEOTIDE SEQUENCE [LARGE SCALE GENOMIC DNA]</scope>
    <source>
        <strain evidence="3">JN3 / isolate v23.1.3 / race Av1-4-5-6-7-8</strain>
    </source>
</reference>
<keyword evidence="3" id="KW-1185">Reference proteome</keyword>
<gene>
    <name evidence="2" type="ORF">LEMA_P020800.1</name>
</gene>
<protein>
    <submittedName>
        <fullName evidence="2">Predicted protein</fullName>
    </submittedName>
</protein>
<feature type="compositionally biased region" description="Low complexity" evidence="1">
    <location>
        <begin position="268"/>
        <end position="285"/>
    </location>
</feature>
<feature type="compositionally biased region" description="Basic and acidic residues" evidence="1">
    <location>
        <begin position="12"/>
        <end position="23"/>
    </location>
</feature>
<evidence type="ECO:0000256" key="1">
    <source>
        <dbReference type="SAM" id="MobiDB-lite"/>
    </source>
</evidence>
<proteinExistence type="predicted"/>
<organism evidence="3">
    <name type="scientific">Leptosphaeria maculans (strain JN3 / isolate v23.1.3 / race Av1-4-5-6-7-8)</name>
    <name type="common">Blackleg fungus</name>
    <name type="synonym">Phoma lingam</name>
    <dbReference type="NCBI Taxonomy" id="985895"/>
    <lineage>
        <taxon>Eukaryota</taxon>
        <taxon>Fungi</taxon>
        <taxon>Dikarya</taxon>
        <taxon>Ascomycota</taxon>
        <taxon>Pezizomycotina</taxon>
        <taxon>Dothideomycetes</taxon>
        <taxon>Pleosporomycetidae</taxon>
        <taxon>Pleosporales</taxon>
        <taxon>Pleosporineae</taxon>
        <taxon>Leptosphaeriaceae</taxon>
        <taxon>Plenodomus</taxon>
        <taxon>Plenodomus lingam/Leptosphaeria maculans species complex</taxon>
    </lineage>
</organism>
<feature type="region of interest" description="Disordered" evidence="1">
    <location>
        <begin position="1"/>
        <end position="27"/>
    </location>
</feature>
<dbReference type="HOGENOM" id="CLU_052366_0_0_1"/>